<accession>A0A836B6L9</accession>
<feature type="chain" id="PRO_5032740222" evidence="1">
    <location>
        <begin position="23"/>
        <end position="376"/>
    </location>
</feature>
<evidence type="ECO:0000256" key="1">
    <source>
        <dbReference type="SAM" id="SignalP"/>
    </source>
</evidence>
<evidence type="ECO:0000313" key="2">
    <source>
        <dbReference type="EMBL" id="KAG2449152.1"/>
    </source>
</evidence>
<reference evidence="2" key="1">
    <citation type="journal article" date="2020" name="bioRxiv">
        <title>Comparative genomics of Chlamydomonas.</title>
        <authorList>
            <person name="Craig R.J."/>
            <person name="Hasan A.R."/>
            <person name="Ness R.W."/>
            <person name="Keightley P.D."/>
        </authorList>
    </citation>
    <scope>NUCLEOTIDE SEQUENCE</scope>
    <source>
        <strain evidence="2">CCAP 11/173</strain>
    </source>
</reference>
<sequence>MVASRSLAPAAAIALLIDLVAAGVQNVACSTCVPSSTCFQESSSMQFETQPVGTVNGFFAAVGGCIAKPTGTYNFTNPATGVTVTNIPLYLTTDGTALQDYLANSTVGTKKALVCFTNTSYSVVDKYVYVSHIPTDPLNFACPNCTWYNVFTISKPPNCICRYDTAWAFPLKPVLTSWTSSQAQSTSEIALPSTYYPGSPVYWTARADTSAWGGFFRFQPAASNPNRVSTTTTYAFDMCAGCAQNSIGKGYIMGKVNFTFTSVNGSTSTSLFFAPSPGATTTSSALQVYQSYIAPPTFNPGQFQLFDSYTTITAPFTYGFPFAVTKINTGNITVGANALLGTVPNAMTANGVYLAIHMNVNGAYCEGSPAYNTVLP</sequence>
<comment type="caution">
    <text evidence="2">The sequence shown here is derived from an EMBL/GenBank/DDBJ whole genome shotgun (WGS) entry which is preliminary data.</text>
</comment>
<name>A0A836B6L9_9CHLO</name>
<evidence type="ECO:0000313" key="3">
    <source>
        <dbReference type="Proteomes" id="UP000613740"/>
    </source>
</evidence>
<organism evidence="2 3">
    <name type="scientific">Chlamydomonas schloesseri</name>
    <dbReference type="NCBI Taxonomy" id="2026947"/>
    <lineage>
        <taxon>Eukaryota</taxon>
        <taxon>Viridiplantae</taxon>
        <taxon>Chlorophyta</taxon>
        <taxon>core chlorophytes</taxon>
        <taxon>Chlorophyceae</taxon>
        <taxon>CS clade</taxon>
        <taxon>Chlamydomonadales</taxon>
        <taxon>Chlamydomonadaceae</taxon>
        <taxon>Chlamydomonas</taxon>
    </lineage>
</organism>
<feature type="signal peptide" evidence="1">
    <location>
        <begin position="1"/>
        <end position="22"/>
    </location>
</feature>
<proteinExistence type="predicted"/>
<dbReference type="AlphaFoldDB" id="A0A836B6L9"/>
<dbReference type="EMBL" id="JAEHOD010000015">
    <property type="protein sequence ID" value="KAG2449152.1"/>
    <property type="molecule type" value="Genomic_DNA"/>
</dbReference>
<gene>
    <name evidence="2" type="ORF">HYH02_005899</name>
</gene>
<keyword evidence="1" id="KW-0732">Signal</keyword>
<protein>
    <submittedName>
        <fullName evidence="2">Uncharacterized protein</fullName>
    </submittedName>
</protein>
<keyword evidence="3" id="KW-1185">Reference proteome</keyword>
<dbReference type="Proteomes" id="UP000613740">
    <property type="component" value="Unassembled WGS sequence"/>
</dbReference>
<dbReference type="OrthoDB" id="543833at2759"/>